<organism evidence="1 2">
    <name type="scientific">Streptomyces flavochromogenes</name>
    <dbReference type="NCBI Taxonomy" id="68199"/>
    <lineage>
        <taxon>Bacteria</taxon>
        <taxon>Bacillati</taxon>
        <taxon>Actinomycetota</taxon>
        <taxon>Actinomycetes</taxon>
        <taxon>Kitasatosporales</taxon>
        <taxon>Streptomycetaceae</taxon>
        <taxon>Streptomyces</taxon>
    </lineage>
</organism>
<name>A0ABW6Y1I3_9ACTN</name>
<dbReference type="RefSeq" id="WP_388311230.1">
    <property type="nucleotide sequence ID" value="NZ_JBIBDZ010000015.1"/>
</dbReference>
<gene>
    <name evidence="1" type="ORF">ACFY8C_35780</name>
</gene>
<proteinExistence type="predicted"/>
<reference evidence="1 2" key="1">
    <citation type="submission" date="2024-10" db="EMBL/GenBank/DDBJ databases">
        <title>The Natural Products Discovery Center: Release of the First 8490 Sequenced Strains for Exploring Actinobacteria Biosynthetic Diversity.</title>
        <authorList>
            <person name="Kalkreuter E."/>
            <person name="Kautsar S.A."/>
            <person name="Yang D."/>
            <person name="Bader C.D."/>
            <person name="Teijaro C.N."/>
            <person name="Fluegel L."/>
            <person name="Davis C.M."/>
            <person name="Simpson J.R."/>
            <person name="Lauterbach L."/>
            <person name="Steele A.D."/>
            <person name="Gui C."/>
            <person name="Meng S."/>
            <person name="Li G."/>
            <person name="Viehrig K."/>
            <person name="Ye F."/>
            <person name="Su P."/>
            <person name="Kiefer A.F."/>
            <person name="Nichols A."/>
            <person name="Cepeda A.J."/>
            <person name="Yan W."/>
            <person name="Fan B."/>
            <person name="Jiang Y."/>
            <person name="Adhikari A."/>
            <person name="Zheng C.-J."/>
            <person name="Schuster L."/>
            <person name="Cowan T.M."/>
            <person name="Smanski M.J."/>
            <person name="Chevrette M.G."/>
            <person name="De Carvalho L.P.S."/>
            <person name="Shen B."/>
        </authorList>
    </citation>
    <scope>NUCLEOTIDE SEQUENCE [LARGE SCALE GENOMIC DNA]</scope>
    <source>
        <strain evidence="1 2">NPDC012605</strain>
    </source>
</reference>
<comment type="caution">
    <text evidence="1">The sequence shown here is derived from an EMBL/GenBank/DDBJ whole genome shotgun (WGS) entry which is preliminary data.</text>
</comment>
<evidence type="ECO:0000313" key="2">
    <source>
        <dbReference type="Proteomes" id="UP001602370"/>
    </source>
</evidence>
<dbReference type="Proteomes" id="UP001602370">
    <property type="component" value="Unassembled WGS sequence"/>
</dbReference>
<keyword evidence="2" id="KW-1185">Reference proteome</keyword>
<sequence length="78" mass="8381">MPGMVSLDTLARAKRATGREFERILTGSLRAHFAQSRTHYASERASGGANEAKDLAALVERSATEELDRLGGPSRPSP</sequence>
<accession>A0ABW6Y1I3</accession>
<dbReference type="EMBL" id="JBIBDZ010000015">
    <property type="protein sequence ID" value="MFF5923642.1"/>
    <property type="molecule type" value="Genomic_DNA"/>
</dbReference>
<protein>
    <submittedName>
        <fullName evidence="1">Uncharacterized protein</fullName>
    </submittedName>
</protein>
<evidence type="ECO:0000313" key="1">
    <source>
        <dbReference type="EMBL" id="MFF5923642.1"/>
    </source>
</evidence>